<dbReference type="EMBL" id="CP003659">
    <property type="protein sequence ID" value="AFZ58497.1"/>
    <property type="molecule type" value="Genomic_DNA"/>
</dbReference>
<dbReference type="Pfam" id="PF01724">
    <property type="entry name" value="DUF29"/>
    <property type="match status" value="1"/>
</dbReference>
<dbReference type="OrthoDB" id="5769308at2"/>
<name>K9ZIV8_ANACC</name>
<dbReference type="Gene3D" id="1.20.1220.20">
    <property type="entry name" value="Uncharcterised protein PF01724"/>
    <property type="match status" value="1"/>
</dbReference>
<gene>
    <name evidence="1" type="ordered locus">Anacy_3081</name>
</gene>
<dbReference type="PANTHER" id="PTHR34235">
    <property type="entry name" value="SLR1203 PROTEIN-RELATED"/>
    <property type="match status" value="1"/>
</dbReference>
<evidence type="ECO:0000313" key="1">
    <source>
        <dbReference type="EMBL" id="AFZ58497.1"/>
    </source>
</evidence>
<dbReference type="STRING" id="272123.Anacy_3081"/>
<dbReference type="Proteomes" id="UP000010474">
    <property type="component" value="Chromosome"/>
</dbReference>
<sequence length="145" mass="17757">MFTQTDYALWIEQTVNLLKEKNYHNVDWENLIEEIESLGRSQKRELRNRLITMLEHCLKLCYSDYFQDYRGWTETIRRSQRELKGLLQDSPSLKQYWHEIFPECYVEALVTLRENPDYQSFPFPDDCPFSQEIDQILQETSWREY</sequence>
<reference evidence="2" key="1">
    <citation type="journal article" date="2013" name="Proc. Natl. Acad. Sci. U.S.A.">
        <title>Improving the coverage of the cyanobacterial phylum using diversity-driven genome sequencing.</title>
        <authorList>
            <person name="Shih P.M."/>
            <person name="Wu D."/>
            <person name="Latifi A."/>
            <person name="Axen S.D."/>
            <person name="Fewer D.P."/>
            <person name="Talla E."/>
            <person name="Calteau A."/>
            <person name="Cai F."/>
            <person name="Tandeau de Marsac N."/>
            <person name="Rippka R."/>
            <person name="Herdman M."/>
            <person name="Sivonen K."/>
            <person name="Coursin T."/>
            <person name="Laurent T."/>
            <person name="Goodwin L."/>
            <person name="Nolan M."/>
            <person name="Davenport K.W."/>
            <person name="Han C.S."/>
            <person name="Rubin E.M."/>
            <person name="Eisen J.A."/>
            <person name="Woyke T."/>
            <person name="Gugger M."/>
            <person name="Kerfeld C.A."/>
        </authorList>
    </citation>
    <scope>NUCLEOTIDE SEQUENCE [LARGE SCALE GENOMIC DNA]</scope>
    <source>
        <strain evidence="2">ATCC 27899 / PCC 7122</strain>
    </source>
</reference>
<dbReference type="RefSeq" id="WP_015215124.1">
    <property type="nucleotide sequence ID" value="NC_019771.1"/>
</dbReference>
<dbReference type="eggNOG" id="COG2442">
    <property type="taxonomic scope" value="Bacteria"/>
</dbReference>
<dbReference type="HOGENOM" id="CLU_116670_0_1_3"/>
<evidence type="ECO:0000313" key="2">
    <source>
        <dbReference type="Proteomes" id="UP000010474"/>
    </source>
</evidence>
<dbReference type="PATRIC" id="fig|272123.3.peg.3362"/>
<dbReference type="KEGG" id="acy:Anacy_3081"/>
<dbReference type="AlphaFoldDB" id="K9ZIV8"/>
<evidence type="ECO:0008006" key="3">
    <source>
        <dbReference type="Google" id="ProtNLM"/>
    </source>
</evidence>
<organism evidence="1 2">
    <name type="scientific">Anabaena cylindrica (strain ATCC 27899 / PCC 7122)</name>
    <dbReference type="NCBI Taxonomy" id="272123"/>
    <lineage>
        <taxon>Bacteria</taxon>
        <taxon>Bacillati</taxon>
        <taxon>Cyanobacteriota</taxon>
        <taxon>Cyanophyceae</taxon>
        <taxon>Nostocales</taxon>
        <taxon>Nostocaceae</taxon>
        <taxon>Anabaena</taxon>
    </lineage>
</organism>
<proteinExistence type="predicted"/>
<accession>K9ZIV8</accession>
<keyword evidence="2" id="KW-1185">Reference proteome</keyword>
<protein>
    <recommendedName>
        <fullName evidence="3">DUF29 domain-containing protein</fullName>
    </recommendedName>
</protein>
<dbReference type="InterPro" id="IPR002636">
    <property type="entry name" value="DUF29"/>
</dbReference>